<dbReference type="PANTHER" id="PTHR28004:SF8">
    <property type="entry name" value="D-SERINE DEAMINASE"/>
    <property type="match status" value="1"/>
</dbReference>
<dbReference type="Gene3D" id="2.40.37.20">
    <property type="entry name" value="D-serine dehydratase-like domain"/>
    <property type="match status" value="1"/>
</dbReference>
<dbReference type="AlphaFoldDB" id="A0AB33K8M6"/>
<comment type="similarity">
    <text evidence="1">Belongs to the DSD1 family.</text>
</comment>
<reference evidence="4" key="1">
    <citation type="submission" date="2024-07" db="EMBL/GenBank/DDBJ databases">
        <title>Complete genome sequences of cellulolytic bacteria, Kitasatospora sp. CMC57 and Streptomyces sp. CMC78, isolated from Japanese agricultural soil.</title>
        <authorList>
            <person name="Hashimoto T."/>
            <person name="Ito M."/>
            <person name="Iwamoto M."/>
            <person name="Fukahori D."/>
            <person name="Shoda T."/>
            <person name="Sakoda M."/>
            <person name="Morohoshi T."/>
            <person name="Mitsuboshi M."/>
            <person name="Nishizawa T."/>
        </authorList>
    </citation>
    <scope>NUCLEOTIDE SEQUENCE</scope>
    <source>
        <strain evidence="4">CMC57</strain>
    </source>
</reference>
<evidence type="ECO:0000256" key="2">
    <source>
        <dbReference type="ARBA" id="ARBA00023239"/>
    </source>
</evidence>
<organism evidence="4">
    <name type="scientific">Kitasatospora sp. CMC57</name>
    <dbReference type="NCBI Taxonomy" id="3231513"/>
    <lineage>
        <taxon>Bacteria</taxon>
        <taxon>Bacillati</taxon>
        <taxon>Actinomycetota</taxon>
        <taxon>Actinomycetes</taxon>
        <taxon>Kitasatosporales</taxon>
        <taxon>Streptomycetaceae</taxon>
        <taxon>Kitasatospora</taxon>
    </lineage>
</organism>
<proteinExistence type="inferred from homology"/>
<evidence type="ECO:0000256" key="1">
    <source>
        <dbReference type="ARBA" id="ARBA00005323"/>
    </source>
</evidence>
<sequence length="419" mass="44913">MVELMDRERLAALADERLDWRFKAVPAGAWGLTVAEYLAGEPTLDELGTPLVTLDEGALDHNLTTMAAYCAERGVGLAPHGKTTMAPVLWQRQLDAGADAITLANLPQVRVGRAFGLRRIHLANALLDPAGLRWLAGELAADPEFRFACWVDSVRAVELMAEALRGAPAPVDVCVELGAPGGRTGCRTVEEAVEVARAVAAAGGLRLVGVSGYEGALAHDASAGSLGTVADYLRELGRLYQELEDLFDLTAEQLWVTAGGSAYFDTVLEELGAVVGGRGRLVLRSGAYLAHDDGFYRGISPLARRGVEGFRAALHGWLRVVSRPEPGLALLDGGKRDLSFDEGLPEPQLVRGRGPSGGRITALNDQHAFLRDTEVQVGEVVRVGLSHPCTVFDKWSLLPVLDSADTDHPRVVDLVRTYF</sequence>
<dbReference type="InterPro" id="IPR042208">
    <property type="entry name" value="D-ser_dehydrat-like_sf"/>
</dbReference>
<name>A0AB33K8M6_9ACTN</name>
<dbReference type="EMBL" id="AP035881">
    <property type="protein sequence ID" value="BFP48228.1"/>
    <property type="molecule type" value="Genomic_DNA"/>
</dbReference>
<dbReference type="InterPro" id="IPR029066">
    <property type="entry name" value="PLP-binding_barrel"/>
</dbReference>
<gene>
    <name evidence="4" type="ORF">KCMC57_45960</name>
</gene>
<dbReference type="Pfam" id="PF01168">
    <property type="entry name" value="Ala_racemase_N"/>
    <property type="match status" value="1"/>
</dbReference>
<keyword evidence="2" id="KW-0456">Lyase</keyword>
<dbReference type="InterPro" id="IPR026956">
    <property type="entry name" value="D-ser_dehydrat-like_dom"/>
</dbReference>
<dbReference type="PANTHER" id="PTHR28004">
    <property type="entry name" value="ZGC:162816-RELATED"/>
    <property type="match status" value="1"/>
</dbReference>
<dbReference type="Gene3D" id="3.20.20.10">
    <property type="entry name" value="Alanine racemase"/>
    <property type="match status" value="1"/>
</dbReference>
<protein>
    <submittedName>
        <fullName evidence="4">Amino acid deaminase</fullName>
    </submittedName>
</protein>
<feature type="domain" description="D-serine dehydratase-like" evidence="3">
    <location>
        <begin position="313"/>
        <end position="402"/>
    </location>
</feature>
<dbReference type="SMART" id="SM01119">
    <property type="entry name" value="D-ser_dehydrat"/>
    <property type="match status" value="1"/>
</dbReference>
<accession>A0AB33K8M6</accession>
<dbReference type="InterPro" id="IPR001608">
    <property type="entry name" value="Ala_racemase_N"/>
</dbReference>
<dbReference type="GO" id="GO:0016829">
    <property type="term" value="F:lyase activity"/>
    <property type="evidence" value="ECO:0007669"/>
    <property type="project" value="UniProtKB-KW"/>
</dbReference>
<dbReference type="InterPro" id="IPR051466">
    <property type="entry name" value="D-amino_acid_metab_enzyme"/>
</dbReference>
<evidence type="ECO:0000313" key="4">
    <source>
        <dbReference type="EMBL" id="BFP48228.1"/>
    </source>
</evidence>
<dbReference type="Pfam" id="PF14031">
    <property type="entry name" value="D-ser_dehydrat"/>
    <property type="match status" value="1"/>
</dbReference>
<evidence type="ECO:0000259" key="3">
    <source>
        <dbReference type="SMART" id="SM01119"/>
    </source>
</evidence>
<dbReference type="SUPFAM" id="SSF51419">
    <property type="entry name" value="PLP-binding barrel"/>
    <property type="match status" value="1"/>
</dbReference>